<dbReference type="EMBL" id="JACHXZ010000003">
    <property type="protein sequence ID" value="MBB3168961.1"/>
    <property type="molecule type" value="Genomic_DNA"/>
</dbReference>
<keyword evidence="2" id="KW-1185">Reference proteome</keyword>
<dbReference type="Proteomes" id="UP000559987">
    <property type="component" value="Unassembled WGS sequence"/>
</dbReference>
<organism evidence="1 2">
    <name type="scientific">Simiduia aestuariiviva</name>
    <dbReference type="NCBI Taxonomy" id="1510459"/>
    <lineage>
        <taxon>Bacteria</taxon>
        <taxon>Pseudomonadati</taxon>
        <taxon>Pseudomonadota</taxon>
        <taxon>Gammaproteobacteria</taxon>
        <taxon>Cellvibrionales</taxon>
        <taxon>Cellvibrionaceae</taxon>
        <taxon>Simiduia</taxon>
    </lineage>
</organism>
<name>A0A839UQF1_9GAMM</name>
<evidence type="ECO:0000313" key="2">
    <source>
        <dbReference type="Proteomes" id="UP000559987"/>
    </source>
</evidence>
<accession>A0A839UQF1</accession>
<dbReference type="SUPFAM" id="SSF102400">
    <property type="entry name" value="DNA polymerase III chi subunit"/>
    <property type="match status" value="1"/>
</dbReference>
<dbReference type="RefSeq" id="WP_183910467.1">
    <property type="nucleotide sequence ID" value="NZ_JACHXZ010000003.1"/>
</dbReference>
<dbReference type="InterPro" id="IPR036768">
    <property type="entry name" value="PolIII_chi_sf"/>
</dbReference>
<dbReference type="Gene3D" id="3.40.50.10110">
    <property type="entry name" value="DNA polymerase III subunit chi"/>
    <property type="match status" value="1"/>
</dbReference>
<keyword evidence="1" id="KW-0808">Transferase</keyword>
<keyword evidence="1" id="KW-0548">Nucleotidyltransferase</keyword>
<dbReference type="PANTHER" id="PTHR38767">
    <property type="entry name" value="DNA POLYMERASE III SUBUNIT CHI"/>
    <property type="match status" value="1"/>
</dbReference>
<proteinExistence type="predicted"/>
<dbReference type="EC" id="2.7.7.7" evidence="1"/>
<dbReference type="GO" id="GO:0003677">
    <property type="term" value="F:DNA binding"/>
    <property type="evidence" value="ECO:0007669"/>
    <property type="project" value="InterPro"/>
</dbReference>
<dbReference type="PANTHER" id="PTHR38767:SF1">
    <property type="entry name" value="DNA POLYMERASE III SUBUNIT CHI"/>
    <property type="match status" value="1"/>
</dbReference>
<dbReference type="InterPro" id="IPR007459">
    <property type="entry name" value="DNA_pol3_chi"/>
</dbReference>
<dbReference type="AlphaFoldDB" id="A0A839UQF1"/>
<dbReference type="GO" id="GO:0032298">
    <property type="term" value="P:positive regulation of DNA-templated DNA replication initiation"/>
    <property type="evidence" value="ECO:0007669"/>
    <property type="project" value="TreeGrafter"/>
</dbReference>
<evidence type="ECO:0000313" key="1">
    <source>
        <dbReference type="EMBL" id="MBB3168961.1"/>
    </source>
</evidence>
<sequence length="139" mass="15727">MTKIDFLSSNESDHEARLRLACRVAQKALRSGADVFIACADDTQQAQLSPLLWSFEPESFLPHRALHEDTPAPITLGTAADCGEHHDLLINLCAEVPQYFSRFERLFELVVQVPEVLASTRANWSYYKSRGYPLDFKTI</sequence>
<dbReference type="Pfam" id="PF04364">
    <property type="entry name" value="DNA_pol3_chi"/>
    <property type="match status" value="1"/>
</dbReference>
<reference evidence="1 2" key="1">
    <citation type="submission" date="2020-08" db="EMBL/GenBank/DDBJ databases">
        <title>Genomic Encyclopedia of Type Strains, Phase III (KMG-III): the genomes of soil and plant-associated and newly described type strains.</title>
        <authorList>
            <person name="Whitman W."/>
        </authorList>
    </citation>
    <scope>NUCLEOTIDE SEQUENCE [LARGE SCALE GENOMIC DNA]</scope>
    <source>
        <strain evidence="1 2">CECT 8571</strain>
    </source>
</reference>
<gene>
    <name evidence="1" type="ORF">FHS30_002169</name>
</gene>
<dbReference type="GO" id="GO:0003887">
    <property type="term" value="F:DNA-directed DNA polymerase activity"/>
    <property type="evidence" value="ECO:0007669"/>
    <property type="project" value="UniProtKB-EC"/>
</dbReference>
<comment type="caution">
    <text evidence="1">The sequence shown here is derived from an EMBL/GenBank/DDBJ whole genome shotgun (WGS) entry which is preliminary data.</text>
</comment>
<protein>
    <submittedName>
        <fullName evidence="1">DNA polymerase-3 subunit chi</fullName>
        <ecNumber evidence="1">2.7.7.7</ecNumber>
    </submittedName>
</protein>
<dbReference type="GO" id="GO:0006260">
    <property type="term" value="P:DNA replication"/>
    <property type="evidence" value="ECO:0007669"/>
    <property type="project" value="InterPro"/>
</dbReference>